<name>A0AAV3P1N5_LITER</name>
<sequence>MDIGGSSIVRPSLVIKPNIFDVDQLDRFDGNDFDRWQDPIKWVLTSIGCFYIMSNNLEPLPEITPEIDEHQKKAATDTITKRENDEVMCR</sequence>
<organism evidence="1 2">
    <name type="scientific">Lithospermum erythrorhizon</name>
    <name type="common">Purple gromwell</name>
    <name type="synonym">Lithospermum officinale var. erythrorhizon</name>
    <dbReference type="NCBI Taxonomy" id="34254"/>
    <lineage>
        <taxon>Eukaryota</taxon>
        <taxon>Viridiplantae</taxon>
        <taxon>Streptophyta</taxon>
        <taxon>Embryophyta</taxon>
        <taxon>Tracheophyta</taxon>
        <taxon>Spermatophyta</taxon>
        <taxon>Magnoliopsida</taxon>
        <taxon>eudicotyledons</taxon>
        <taxon>Gunneridae</taxon>
        <taxon>Pentapetalae</taxon>
        <taxon>asterids</taxon>
        <taxon>lamiids</taxon>
        <taxon>Boraginales</taxon>
        <taxon>Boraginaceae</taxon>
        <taxon>Boraginoideae</taxon>
        <taxon>Lithospermeae</taxon>
        <taxon>Lithospermum</taxon>
    </lineage>
</organism>
<proteinExistence type="predicted"/>
<evidence type="ECO:0000313" key="1">
    <source>
        <dbReference type="EMBL" id="GAA0143937.1"/>
    </source>
</evidence>
<dbReference type="AlphaFoldDB" id="A0AAV3P1N5"/>
<gene>
    <name evidence="1" type="ORF">LIER_04505</name>
</gene>
<protein>
    <submittedName>
        <fullName evidence="1">Uncharacterized protein</fullName>
    </submittedName>
</protein>
<reference evidence="1 2" key="1">
    <citation type="submission" date="2024-01" db="EMBL/GenBank/DDBJ databases">
        <title>The complete chloroplast genome sequence of Lithospermum erythrorhizon: insights into the phylogenetic relationship among Boraginaceae species and the maternal lineages of purple gromwells.</title>
        <authorList>
            <person name="Okada T."/>
            <person name="Watanabe K."/>
        </authorList>
    </citation>
    <scope>NUCLEOTIDE SEQUENCE [LARGE SCALE GENOMIC DNA]</scope>
</reference>
<dbReference type="EMBL" id="BAABME010000580">
    <property type="protein sequence ID" value="GAA0143937.1"/>
    <property type="molecule type" value="Genomic_DNA"/>
</dbReference>
<accession>A0AAV3P1N5</accession>
<evidence type="ECO:0000313" key="2">
    <source>
        <dbReference type="Proteomes" id="UP001454036"/>
    </source>
</evidence>
<comment type="caution">
    <text evidence="1">The sequence shown here is derived from an EMBL/GenBank/DDBJ whole genome shotgun (WGS) entry which is preliminary data.</text>
</comment>
<keyword evidence="2" id="KW-1185">Reference proteome</keyword>
<dbReference type="Proteomes" id="UP001454036">
    <property type="component" value="Unassembled WGS sequence"/>
</dbReference>